<feature type="region of interest" description="Disordered" evidence="1">
    <location>
        <begin position="1044"/>
        <end position="1125"/>
    </location>
</feature>
<feature type="region of interest" description="Disordered" evidence="1">
    <location>
        <begin position="2213"/>
        <end position="2331"/>
    </location>
</feature>
<feature type="region of interest" description="Disordered" evidence="1">
    <location>
        <begin position="2422"/>
        <end position="2465"/>
    </location>
</feature>
<protein>
    <submittedName>
        <fullName evidence="2">Uncharacterized protein</fullName>
    </submittedName>
</protein>
<feature type="compositionally biased region" description="Basic and acidic residues" evidence="1">
    <location>
        <begin position="291"/>
        <end position="304"/>
    </location>
</feature>
<feature type="compositionally biased region" description="Basic residues" evidence="1">
    <location>
        <begin position="1070"/>
        <end position="1083"/>
    </location>
</feature>
<keyword evidence="3" id="KW-1185">Reference proteome</keyword>
<feature type="compositionally biased region" description="Low complexity" evidence="1">
    <location>
        <begin position="1723"/>
        <end position="1733"/>
    </location>
</feature>
<feature type="region of interest" description="Disordered" evidence="1">
    <location>
        <begin position="2043"/>
        <end position="2088"/>
    </location>
</feature>
<proteinExistence type="predicted"/>
<feature type="compositionally biased region" description="Low complexity" evidence="1">
    <location>
        <begin position="2283"/>
        <end position="2298"/>
    </location>
</feature>
<feature type="region of interest" description="Disordered" evidence="1">
    <location>
        <begin position="220"/>
        <end position="336"/>
    </location>
</feature>
<feature type="compositionally biased region" description="Low complexity" evidence="1">
    <location>
        <begin position="1116"/>
        <end position="1125"/>
    </location>
</feature>
<sequence>MDAMDAMDATMLKVDRLVDGMHGEDPGGARLYMSQIRESETLSMLECFEDMLSGKLPVAPPSSSRCPTPLNIASGGSMAYRVPPSEFLKVLVEGNTTRVGALHAVMQAIGRGDLQGRAASLCISEVRMCLSACANMTGVANGDRGSTNPVHRRMPLAQLRELAGVCLSFSMDIHSATASGRPAPGVYAGGRRGAEDANNRRVLMLQAFPAVLGACCAVAAAEEEEEEEEEEDDDDDDEDEDNDSSEADSDHGDDGEDQSTVERGGGKRGGAAAAAARKMRKGKGKSVGTNEDERRRSSVGDHVGDGLSTGVRGRSRSGKVISNGRGASGGGWSEGGLPQRGEAILWDVTDALLDRPWPLRLALPLLVMFEEIFGLVELLERRGCEARHQAQESGGGAVPGKESVWTRVRSRLMELVWMGGLDGADFTGVIRQVCVLCDTDDRRNYEHDTRHSSPPLREEVSGCDVAPGAATSHEPQERLLPKNGHSERTEMRDGVDGVRKARRGEQTRVSSRGGGWISCLRQLYAAVPPEWVSTVELVLEQTLHQMPGVAESLLDAIQDTSSSSVNTGEADYGVMTGAGLGSSQAERLRSGNGSSSSPTGTGLARSTPTSISHDLALLILLLREASPLRACSLPLLPVGVDRGRRAEEGVRSLLLHAARSGFDGRAAVISRSSGNNQMNEYRGREGALDSTRALLRAVLCSEPGCKGSGSSSGGGGEHRGRGAGSGSSGGVFRNGGESSGVVSERASQLLELALRWLEEGDGGSGGDGSVAFDTEGVGTELNIQDIASETISAVFDAVVEARPRLLRALLSGIYDQSQGGAACAWNYMRAWEALMAQETGRECRRLVPHSQCVSDALGQLTLLPRGRARRVVESMLPLADVCPTQASAMISLCRKCSVQGESKGRLLTLHAVTCILAWNARRGHTGRNGGCLDQEGMQEDLVGMFRRAFEGGLQTVARADALHLLATKLATSVAGAITQGTQYNRAQLLSAMPCQMPQQSHARATIHVDPPPAIDRTALNGLRAFLSMRLFRFFAHKDEVLSADSNADGGGDNSGGPAPSGGYDADSLSRRKGKHKARRRRGGRFQLVPLRLLEERGASGGGHSFGGKSSRGKGPGIVRNGRGRGVVPRDAIGQLLKCCWALVPAGGPTGTDVPDDGAHGTIMPVPEKRAEAEAIARMLLGAGSRRRSEGGGRERGGRPSVGRVSVDTREGEALVAVVEFLQGGGTMETLRMVTPSNQQTPDQQEADDDVIEPPAPAPPACHPGVVSPLTTLGVVVTLAEALADCLLTGISCPRAIHFSRKASRCEVSRVEPADGHHVGDGGDGGPTSGKPEAPLVLWAIADVFTLLAAATRVADGIAAPLGGLSKQPQTRAPEGLSEIISSLPAETLGLSRGSELNATVVGVEEGDDSDSGGAMGERGGATSRRRGGGGGEDASGQSSLLSATSALVFVREFLGWAEKEKGKSPAALVAEGWDGGIGVWLGLVHSVQTLSRALKTTRGNCSRDGAGGVSVGGAATQNSDPCAEAIALAVFQLRTVVGTPSAAVSVVDPSAEASKTTVSSDERSAGAASPSVGHGTARGTHETDSPIMHQTSRRPPPGKMITGFLTKMSMRWKTALPWGLPSVAPPRRTSRRLERRSHRRGGGDGGCGGHAVAGGVKAEAEDLFFALQAELLRSERLVLSILLVGPNASLAQRGWTMRAALASACPRQLAENVEEWRSPPPGTSAASSAATKCAPDRPRAFSRREEPPESGSGPARGAASSNGRVVRATLRKSATLAGGRNGSDAAATEQEFGGKLGRASNMGVGGRRGLVGAKGVREGGEGGDKWNGLGGLCRLAAAEMREGLETGLSVKLSHAYLDLIELLGSAALEHRSCARRTPKPNAAAGPAETSAADRSSEQGSAGACWGQADDAMNTGDGNKEDAGGVLLSIVTCHTVSQSKLFNRLVRGAVRLDGIGISHHPQPPRRTAAASLAELRARDREISCVANHPDGGQGGGGAGCNGANRVEGLRAVAVSPPSLERSTRLLVHCVRWIRARHGNKRGRTAILLSEEDGSESSEEEGVGDGGGDRDRDLPDAEHASGKGKGLSDLRARDGRQSRYSLCPEKVKFASSRECFAAMRTALVECETSLSSVGGVDVGGGGGASSTGNLADVLATVAFCLREFFTPGSTSTRLLLMRVLERVFLVGKGALASASATLAKPSSTATATVVAVRAAPPAPPPLSPPPSSPLPKRRRQQHAATVENGKPGDQAGGAPCRTPAKCGGTNSTERSGGSRAAKDGDSGSGRRPPQSRSVSSSSGRQGKGASQGNGRAGSDAAAAAHSELSRLGQESGMTKAPEGALDAVLAPVLPAVALASGDCLRLMLAARTWAEALRLKSRRGGDDPCRKRASTMLFKIERCELEIGTAAHKTRQFLEHFQDGEKNSAVKAETRSGGVRGATRKRARGGCDKDGGGGDPAKAKKLEPGGSTTISCDENLESALRLLLAGADTVAAWRRDSAAKEKSRAARPTHGGKRGQARRERQQGLGPGAEHEEGDEEEAGGRSNSVRHRFTGASGKRRRSRRARVRSRNVVIDGWLEEGGEEGGNRDDAFVDLEDFIEA</sequence>
<evidence type="ECO:0000313" key="2">
    <source>
        <dbReference type="EMBL" id="CBN77360.1"/>
    </source>
</evidence>
<feature type="region of interest" description="Disordered" evidence="1">
    <location>
        <begin position="1183"/>
        <end position="1204"/>
    </location>
</feature>
<feature type="compositionally biased region" description="Basic residues" evidence="1">
    <location>
        <begin position="1628"/>
        <end position="1640"/>
    </location>
</feature>
<feature type="compositionally biased region" description="Basic and acidic residues" evidence="1">
    <location>
        <begin position="2443"/>
        <end position="2461"/>
    </location>
</feature>
<feature type="compositionally biased region" description="Basic and acidic residues" evidence="1">
    <location>
        <begin position="1309"/>
        <end position="1320"/>
    </location>
</feature>
<dbReference type="Proteomes" id="UP000002630">
    <property type="component" value="Linkage Group LG13"/>
</dbReference>
<feature type="compositionally biased region" description="Gly residues" evidence="1">
    <location>
        <begin position="2299"/>
        <end position="2309"/>
    </location>
</feature>
<feature type="compositionally biased region" description="Basic and acidic residues" evidence="1">
    <location>
        <begin position="1734"/>
        <end position="1747"/>
    </location>
</feature>
<feature type="compositionally biased region" description="Gly residues" evidence="1">
    <location>
        <begin position="706"/>
        <end position="715"/>
    </location>
</feature>
<feature type="region of interest" description="Disordered" evidence="1">
    <location>
        <begin position="1876"/>
        <end position="1917"/>
    </location>
</feature>
<feature type="region of interest" description="Disordered" evidence="1">
    <location>
        <begin position="1621"/>
        <end position="1649"/>
    </location>
</feature>
<evidence type="ECO:0000313" key="3">
    <source>
        <dbReference type="Proteomes" id="UP000002630"/>
    </source>
</evidence>
<feature type="compositionally biased region" description="Basic residues" evidence="1">
    <location>
        <begin position="2503"/>
        <end position="2514"/>
    </location>
</feature>
<organism evidence="2 3">
    <name type="scientific">Ectocarpus siliculosus</name>
    <name type="common">Brown alga</name>
    <name type="synonym">Conferva siliculosa</name>
    <dbReference type="NCBI Taxonomy" id="2880"/>
    <lineage>
        <taxon>Eukaryota</taxon>
        <taxon>Sar</taxon>
        <taxon>Stramenopiles</taxon>
        <taxon>Ochrophyta</taxon>
        <taxon>PX clade</taxon>
        <taxon>Phaeophyceae</taxon>
        <taxon>Ectocarpales</taxon>
        <taxon>Ectocarpaceae</taxon>
        <taxon>Ectocarpus</taxon>
    </lineage>
</organism>
<feature type="compositionally biased region" description="Basic and acidic residues" evidence="1">
    <location>
        <begin position="474"/>
        <end position="506"/>
    </location>
</feature>
<feature type="region of interest" description="Disordered" evidence="1">
    <location>
        <begin position="1309"/>
        <end position="1330"/>
    </location>
</feature>
<feature type="region of interest" description="Disordered" evidence="1">
    <location>
        <begin position="1403"/>
        <end position="1438"/>
    </location>
</feature>
<feature type="compositionally biased region" description="Basic residues" evidence="1">
    <location>
        <begin position="2543"/>
        <end position="2563"/>
    </location>
</feature>
<feature type="compositionally biased region" description="Gly residues" evidence="1">
    <location>
        <begin position="722"/>
        <end position="733"/>
    </location>
</feature>
<feature type="region of interest" description="Disordered" evidence="1">
    <location>
        <begin position="2493"/>
        <end position="2563"/>
    </location>
</feature>
<dbReference type="EMBL" id="FN648741">
    <property type="protein sequence ID" value="CBN77360.1"/>
    <property type="molecule type" value="Genomic_DNA"/>
</dbReference>
<feature type="compositionally biased region" description="Acidic residues" evidence="1">
    <location>
        <begin position="221"/>
        <end position="259"/>
    </location>
</feature>
<dbReference type="InParanoid" id="D8LPQ5"/>
<name>D8LPQ5_ECTSI</name>
<evidence type="ECO:0000256" key="1">
    <source>
        <dbReference type="SAM" id="MobiDB-lite"/>
    </source>
</evidence>
<dbReference type="OrthoDB" id="10370143at2759"/>
<feature type="compositionally biased region" description="Acidic residues" evidence="1">
    <location>
        <begin position="2048"/>
        <end position="2061"/>
    </location>
</feature>
<feature type="compositionally biased region" description="Basic and acidic residues" evidence="1">
    <location>
        <begin position="2493"/>
        <end position="2502"/>
    </location>
</feature>
<accession>D8LPQ5</accession>
<feature type="region of interest" description="Disordered" evidence="1">
    <location>
        <begin position="704"/>
        <end position="739"/>
    </location>
</feature>
<feature type="region of interest" description="Disordered" evidence="1">
    <location>
        <begin position="1547"/>
        <end position="1600"/>
    </location>
</feature>
<reference evidence="2 3" key="1">
    <citation type="journal article" date="2010" name="Nature">
        <title>The Ectocarpus genome and the independent evolution of multicellularity in brown algae.</title>
        <authorList>
            <person name="Cock J.M."/>
            <person name="Sterck L."/>
            <person name="Rouze P."/>
            <person name="Scornet D."/>
            <person name="Allen A.E."/>
            <person name="Amoutzias G."/>
            <person name="Anthouard V."/>
            <person name="Artiguenave F."/>
            <person name="Aury J.M."/>
            <person name="Badger J.H."/>
            <person name="Beszteri B."/>
            <person name="Billiau K."/>
            <person name="Bonnet E."/>
            <person name="Bothwell J.H."/>
            <person name="Bowler C."/>
            <person name="Boyen C."/>
            <person name="Brownlee C."/>
            <person name="Carrano C.J."/>
            <person name="Charrier B."/>
            <person name="Cho G.Y."/>
            <person name="Coelho S.M."/>
            <person name="Collen J."/>
            <person name="Corre E."/>
            <person name="Da Silva C."/>
            <person name="Delage L."/>
            <person name="Delaroque N."/>
            <person name="Dittami S.M."/>
            <person name="Doulbeau S."/>
            <person name="Elias M."/>
            <person name="Farnham G."/>
            <person name="Gachon C.M."/>
            <person name="Gschloessl B."/>
            <person name="Heesch S."/>
            <person name="Jabbari K."/>
            <person name="Jubin C."/>
            <person name="Kawai H."/>
            <person name="Kimura K."/>
            <person name="Kloareg B."/>
            <person name="Kupper F.C."/>
            <person name="Lang D."/>
            <person name="Le Bail A."/>
            <person name="Leblanc C."/>
            <person name="Lerouge P."/>
            <person name="Lohr M."/>
            <person name="Lopez P.J."/>
            <person name="Martens C."/>
            <person name="Maumus F."/>
            <person name="Michel G."/>
            <person name="Miranda-Saavedra D."/>
            <person name="Morales J."/>
            <person name="Moreau H."/>
            <person name="Motomura T."/>
            <person name="Nagasato C."/>
            <person name="Napoli C.A."/>
            <person name="Nelson D.R."/>
            <person name="Nyvall-Collen P."/>
            <person name="Peters A.F."/>
            <person name="Pommier C."/>
            <person name="Potin P."/>
            <person name="Poulain J."/>
            <person name="Quesneville H."/>
            <person name="Read B."/>
            <person name="Rensing S.A."/>
            <person name="Ritter A."/>
            <person name="Rousvoal S."/>
            <person name="Samanta M."/>
            <person name="Samson G."/>
            <person name="Schroeder D.C."/>
            <person name="Segurens B."/>
            <person name="Strittmatter M."/>
            <person name="Tonon T."/>
            <person name="Tregear J.W."/>
            <person name="Valentin K."/>
            <person name="von Dassow P."/>
            <person name="Yamagishi T."/>
            <person name="Van de Peer Y."/>
            <person name="Wincker P."/>
        </authorList>
    </citation>
    <scope>NUCLEOTIDE SEQUENCE [LARGE SCALE GENOMIC DNA]</scope>
    <source>
        <strain evidence="3">Ec32 / CCAP1310/4</strain>
    </source>
</reference>
<feature type="region of interest" description="Disordered" evidence="1">
    <location>
        <begin position="444"/>
        <end position="507"/>
    </location>
</feature>
<feature type="compositionally biased region" description="Low complexity" evidence="1">
    <location>
        <begin position="1749"/>
        <end position="1761"/>
    </location>
</feature>
<gene>
    <name evidence="2" type="ORF">Esi_0053_0041</name>
</gene>
<feature type="compositionally biased region" description="Low complexity" evidence="1">
    <location>
        <begin position="590"/>
        <end position="602"/>
    </location>
</feature>
<dbReference type="EMBL" id="FN649738">
    <property type="protein sequence ID" value="CBN77360.1"/>
    <property type="molecule type" value="Genomic_DNA"/>
</dbReference>
<feature type="compositionally biased region" description="Basic and acidic residues" evidence="1">
    <location>
        <begin position="2065"/>
        <end position="2088"/>
    </location>
</feature>
<feature type="compositionally biased region" description="Basic and acidic residues" evidence="1">
    <location>
        <begin position="444"/>
        <end position="460"/>
    </location>
</feature>
<feature type="compositionally biased region" description="Basic and acidic residues" evidence="1">
    <location>
        <begin position="1186"/>
        <end position="1197"/>
    </location>
</feature>
<feature type="region of interest" description="Disordered" evidence="1">
    <location>
        <begin position="576"/>
        <end position="608"/>
    </location>
</feature>
<feature type="region of interest" description="Disordered" evidence="1">
    <location>
        <begin position="1712"/>
        <end position="1764"/>
    </location>
</feature>
<feature type="compositionally biased region" description="Pro residues" evidence="1">
    <location>
        <begin position="2214"/>
        <end position="2227"/>
    </location>
</feature>